<comment type="similarity">
    <text evidence="1">Belongs to the IlvD/Edd family.</text>
</comment>
<gene>
    <name evidence="8" type="ORF">CPT03_06550</name>
</gene>
<dbReference type="InterPro" id="IPR020558">
    <property type="entry name" value="DiOHA_6PGluconate_deHydtase_CS"/>
</dbReference>
<dbReference type="NCBIfam" id="NF009560">
    <property type="entry name" value="PRK13017.1"/>
    <property type="match status" value="1"/>
</dbReference>
<dbReference type="FunFam" id="3.50.30.80:FF:000001">
    <property type="entry name" value="Dihydroxy-acid dehydratase"/>
    <property type="match status" value="1"/>
</dbReference>
<dbReference type="GO" id="GO:0051536">
    <property type="term" value="F:iron-sulfur cluster binding"/>
    <property type="evidence" value="ECO:0007669"/>
    <property type="project" value="UniProtKB-KW"/>
</dbReference>
<dbReference type="Pfam" id="PF24877">
    <property type="entry name" value="ILV_EDD_C"/>
    <property type="match status" value="1"/>
</dbReference>
<evidence type="ECO:0000259" key="7">
    <source>
        <dbReference type="Pfam" id="PF24877"/>
    </source>
</evidence>
<dbReference type="Proteomes" id="UP000223749">
    <property type="component" value="Chromosome"/>
</dbReference>
<proteinExistence type="inferred from homology"/>
<evidence type="ECO:0000313" key="8">
    <source>
        <dbReference type="EMBL" id="ATP59161.1"/>
    </source>
</evidence>
<evidence type="ECO:0000256" key="2">
    <source>
        <dbReference type="ARBA" id="ARBA00022723"/>
    </source>
</evidence>
<dbReference type="PANTHER" id="PTHR43183">
    <property type="entry name" value="HYPOTHETICAL DIHYDROXYACID DEHYDRATASE (EUROFUNG)-RELATED"/>
    <property type="match status" value="1"/>
</dbReference>
<dbReference type="NCBIfam" id="NF004784">
    <property type="entry name" value="PRK06131.1"/>
    <property type="match status" value="1"/>
</dbReference>
<reference evidence="8 9" key="1">
    <citation type="submission" date="2017-10" db="EMBL/GenBank/DDBJ databases">
        <title>Whole genome of Pedobacter ginsengisoli T01R-27 isolated from tomato rhizosphere.</title>
        <authorList>
            <person name="Weon H.-Y."/>
            <person name="Lee S.A."/>
            <person name="Sang M.K."/>
            <person name="Song J."/>
        </authorList>
    </citation>
    <scope>NUCLEOTIDE SEQUENCE [LARGE SCALE GENOMIC DNA]</scope>
    <source>
        <strain evidence="8 9">T01R-27</strain>
    </source>
</reference>
<dbReference type="EC" id="4.2.1.9" evidence="8"/>
<dbReference type="InterPro" id="IPR052352">
    <property type="entry name" value="Sugar_Degrad_Dehydratases"/>
</dbReference>
<evidence type="ECO:0000256" key="4">
    <source>
        <dbReference type="ARBA" id="ARBA00023014"/>
    </source>
</evidence>
<evidence type="ECO:0000256" key="1">
    <source>
        <dbReference type="ARBA" id="ARBA00006486"/>
    </source>
</evidence>
<organism evidence="8 9">
    <name type="scientific">Pedobacter ginsengisoli</name>
    <dbReference type="NCBI Taxonomy" id="363852"/>
    <lineage>
        <taxon>Bacteria</taxon>
        <taxon>Pseudomonadati</taxon>
        <taxon>Bacteroidota</taxon>
        <taxon>Sphingobacteriia</taxon>
        <taxon>Sphingobacteriales</taxon>
        <taxon>Sphingobacteriaceae</taxon>
        <taxon>Pedobacter</taxon>
    </lineage>
</organism>
<name>A0A2D1UC78_9SPHI</name>
<sequence length="570" mass="61554">MEKKLRSQQWFGKKGKDGFIYRAWMKNQGIPADEFQGKPVIGICNTWSELTPCNAHFKELAESVKRGVIEAGGFPVEFPVMSLGETLIKPTAMLYRNLVSMDVEESIRANPIDGVVLMCGCDKTTPALVMGACSVDIPAIVVSGGAMLTGKFQGKNIGTSDIWRFSESVRSGIMSEEELNLAEAGMCRSRGHCAVMGTASSMACMVEALGLSLPGNAAIPAADASRKVLAQFSGRRIVDMVREDLKPSDILVRKAFENAIKVNAAIGGSTNFVIHLLAIAGRVGIPLNIDDFDRFSAGIPLIANLQPSGAHFMEDLYYAGGLPAVMKEMQSLLNAECITVNGRSIGQNLERAQTLNQEVIASVESPFKLDSGVAVLKGNLCPHGAIIKPSAANPRLMQHTGKAVVFENIEDYKLRIDDPELEVDPDSVLVLKNTGPKGYPGMPEVGNMGLPKKMLDLGVTDMVRISDGRMSGTGFGTVVLHVSPETAENGTIALVKNGDMIELDVVGRKLNLLVPDDELERRRIALADPVNQFKRGYARLYVEHVEQAHLGADFDFLKGNSGSEVLRDSH</sequence>
<protein>
    <submittedName>
        <fullName evidence="8">Dihydroxy-acid dehydratase</fullName>
        <ecNumber evidence="8">4.2.1.9</ecNumber>
    </submittedName>
</protein>
<evidence type="ECO:0000313" key="9">
    <source>
        <dbReference type="Proteomes" id="UP000223749"/>
    </source>
</evidence>
<dbReference type="AlphaFoldDB" id="A0A2D1UC78"/>
<dbReference type="InterPro" id="IPR037237">
    <property type="entry name" value="IlvD/EDD_N"/>
</dbReference>
<keyword evidence="4" id="KW-0411">Iron-sulfur</keyword>
<dbReference type="GO" id="GO:0046872">
    <property type="term" value="F:metal ion binding"/>
    <property type="evidence" value="ECO:0007669"/>
    <property type="project" value="UniProtKB-KW"/>
</dbReference>
<dbReference type="InterPro" id="IPR042096">
    <property type="entry name" value="Dihydro-acid_dehy_C"/>
</dbReference>
<dbReference type="SUPFAM" id="SSF143975">
    <property type="entry name" value="IlvD/EDD N-terminal domain-like"/>
    <property type="match status" value="1"/>
</dbReference>
<dbReference type="OrthoDB" id="9807077at2"/>
<dbReference type="PANTHER" id="PTHR43183:SF1">
    <property type="entry name" value="HYPOTHETICAL DIHYDROXY-ACID DEHYDRATASE (EUROFUNG)-RELATED"/>
    <property type="match status" value="1"/>
</dbReference>
<dbReference type="EMBL" id="CP024091">
    <property type="protein sequence ID" value="ATP59161.1"/>
    <property type="molecule type" value="Genomic_DNA"/>
</dbReference>
<dbReference type="SUPFAM" id="SSF52016">
    <property type="entry name" value="LeuD/IlvD-like"/>
    <property type="match status" value="1"/>
</dbReference>
<dbReference type="PROSITE" id="PS00886">
    <property type="entry name" value="ILVD_EDD_1"/>
    <property type="match status" value="1"/>
</dbReference>
<dbReference type="KEGG" id="pgs:CPT03_06550"/>
<evidence type="ECO:0000256" key="3">
    <source>
        <dbReference type="ARBA" id="ARBA00023004"/>
    </source>
</evidence>
<dbReference type="InterPro" id="IPR000581">
    <property type="entry name" value="ILV_EDD_N"/>
</dbReference>
<feature type="domain" description="Dihydroxy-acid/6-phosphogluconate dehydratase C-terminal" evidence="7">
    <location>
        <begin position="358"/>
        <end position="552"/>
    </location>
</feature>
<evidence type="ECO:0000259" key="6">
    <source>
        <dbReference type="Pfam" id="PF00920"/>
    </source>
</evidence>
<dbReference type="RefSeq" id="WP_099441032.1">
    <property type="nucleotide sequence ID" value="NZ_CP024091.1"/>
</dbReference>
<keyword evidence="3" id="KW-0408">Iron</keyword>
<dbReference type="InterPro" id="IPR056740">
    <property type="entry name" value="ILV_EDD_C"/>
</dbReference>
<dbReference type="Gene3D" id="3.50.30.80">
    <property type="entry name" value="IlvD/EDD C-terminal domain-like"/>
    <property type="match status" value="1"/>
</dbReference>
<keyword evidence="5 8" id="KW-0456">Lyase</keyword>
<keyword evidence="9" id="KW-1185">Reference proteome</keyword>
<feature type="domain" description="Dihydroxy-acid/6-phosphogluconate dehydratase N-terminal" evidence="6">
    <location>
        <begin position="38"/>
        <end position="348"/>
    </location>
</feature>
<dbReference type="GO" id="GO:0004160">
    <property type="term" value="F:dihydroxy-acid dehydratase activity"/>
    <property type="evidence" value="ECO:0007669"/>
    <property type="project" value="UniProtKB-EC"/>
</dbReference>
<evidence type="ECO:0000256" key="5">
    <source>
        <dbReference type="ARBA" id="ARBA00023239"/>
    </source>
</evidence>
<dbReference type="Pfam" id="PF00920">
    <property type="entry name" value="ILVD_EDD_N"/>
    <property type="match status" value="1"/>
</dbReference>
<accession>A0A2D1UC78</accession>
<keyword evidence="2" id="KW-0479">Metal-binding</keyword>